<evidence type="ECO:0000259" key="2">
    <source>
        <dbReference type="Pfam" id="PF00155"/>
    </source>
</evidence>
<name>A0A8K0WQA6_9HYPO</name>
<dbReference type="GO" id="GO:0008483">
    <property type="term" value="F:transaminase activity"/>
    <property type="evidence" value="ECO:0007669"/>
    <property type="project" value="TreeGrafter"/>
</dbReference>
<comment type="caution">
    <text evidence="3">The sequence shown here is derived from an EMBL/GenBank/DDBJ whole genome shotgun (WGS) entry which is preliminary data.</text>
</comment>
<dbReference type="InterPro" id="IPR050478">
    <property type="entry name" value="Ethylene_sulfur-biosynth"/>
</dbReference>
<dbReference type="GO" id="GO:0030170">
    <property type="term" value="F:pyridoxal phosphate binding"/>
    <property type="evidence" value="ECO:0007669"/>
    <property type="project" value="InterPro"/>
</dbReference>
<dbReference type="AlphaFoldDB" id="A0A8K0WQA6"/>
<dbReference type="Gene3D" id="3.90.1150.10">
    <property type="entry name" value="Aspartate Aminotransferase, domain 1"/>
    <property type="match status" value="1"/>
</dbReference>
<dbReference type="PRINTS" id="PR00753">
    <property type="entry name" value="ACCSYNTHASE"/>
</dbReference>
<gene>
    <name evidence="3" type="ORF">B0I35DRAFT_479453</name>
</gene>
<dbReference type="Pfam" id="PF00155">
    <property type="entry name" value="Aminotran_1_2"/>
    <property type="match status" value="1"/>
</dbReference>
<dbReference type="InterPro" id="IPR015422">
    <property type="entry name" value="PyrdxlP-dep_Trfase_small"/>
</dbReference>
<dbReference type="PANTHER" id="PTHR43795">
    <property type="entry name" value="BIFUNCTIONAL ASPARTATE AMINOTRANSFERASE AND GLUTAMATE/ASPARTATE-PREPHENATE AMINOTRANSFERASE-RELATED"/>
    <property type="match status" value="1"/>
</dbReference>
<dbReference type="EMBL" id="JAGPNK010000008">
    <property type="protein sequence ID" value="KAH7316622.1"/>
    <property type="molecule type" value="Genomic_DNA"/>
</dbReference>
<feature type="domain" description="Aminotransferase class I/classII large" evidence="2">
    <location>
        <begin position="115"/>
        <end position="426"/>
    </location>
</feature>
<reference evidence="3" key="1">
    <citation type="journal article" date="2021" name="Nat. Commun.">
        <title>Genetic determinants of endophytism in the Arabidopsis root mycobiome.</title>
        <authorList>
            <person name="Mesny F."/>
            <person name="Miyauchi S."/>
            <person name="Thiergart T."/>
            <person name="Pickel B."/>
            <person name="Atanasova L."/>
            <person name="Karlsson M."/>
            <person name="Huettel B."/>
            <person name="Barry K.W."/>
            <person name="Haridas S."/>
            <person name="Chen C."/>
            <person name="Bauer D."/>
            <person name="Andreopoulos W."/>
            <person name="Pangilinan J."/>
            <person name="LaButti K."/>
            <person name="Riley R."/>
            <person name="Lipzen A."/>
            <person name="Clum A."/>
            <person name="Drula E."/>
            <person name="Henrissat B."/>
            <person name="Kohler A."/>
            <person name="Grigoriev I.V."/>
            <person name="Martin F.M."/>
            <person name="Hacquard S."/>
        </authorList>
    </citation>
    <scope>NUCLEOTIDE SEQUENCE</scope>
    <source>
        <strain evidence="3">MPI-CAGE-CH-0235</strain>
    </source>
</reference>
<dbReference type="InterPro" id="IPR015421">
    <property type="entry name" value="PyrdxlP-dep_Trfase_major"/>
</dbReference>
<dbReference type="Gene3D" id="3.40.640.10">
    <property type="entry name" value="Type I PLP-dependent aspartate aminotransferase-like (Major domain)"/>
    <property type="match status" value="1"/>
</dbReference>
<sequence>MSHTISQRSTLAVAASARPWRFAPTPDFDPVNNPAGLVAFSNAENASLKHRHISFHKLITEDAFKFLQQKFTLEKYHLSYQAEEVDGPRLCRAFANHLNEYLEPHRLITGDMLHIGAAATSLHDLLAWSLADAGEGFLMGAPVYGRFEIDFTQKSQVKPVYISLDPETCLAAEHVDKFEEALAQAESEGTKIRAVVIVNPNNPLGKCYPKETLIRLMQFCQRYQIHLISDEIYACSVFDSGEEDAVPFTSVLSIDNTNLIDDDLLHVIYGVSKDLGIPGLCIGTVITRSKLLHKTLASTIRFHGIGGPSLAMAIAVLEDDAWRRSYIDSARVKLAKAYRFATQGLRDMGIKYVRGGNAGFFVYLDLSPYLPKELDGEANADFALARKLVNAGVFLHPQEEHAPQPGWFRMVYTHDEEVVKEGLRRIRSVIEG</sequence>
<dbReference type="CDD" id="cd00609">
    <property type="entry name" value="AAT_like"/>
    <property type="match status" value="1"/>
</dbReference>
<keyword evidence="3" id="KW-0808">Transferase</keyword>
<dbReference type="GO" id="GO:0006520">
    <property type="term" value="P:amino acid metabolic process"/>
    <property type="evidence" value="ECO:0007669"/>
    <property type="project" value="TreeGrafter"/>
</dbReference>
<evidence type="ECO:0000313" key="4">
    <source>
        <dbReference type="Proteomes" id="UP000813444"/>
    </source>
</evidence>
<dbReference type="PANTHER" id="PTHR43795:SF39">
    <property type="entry name" value="AMINOTRANSFERASE CLASS I_CLASSII DOMAIN-CONTAINING PROTEIN"/>
    <property type="match status" value="1"/>
</dbReference>
<dbReference type="OrthoDB" id="7042322at2759"/>
<organism evidence="3 4">
    <name type="scientific">Stachybotrys elegans</name>
    <dbReference type="NCBI Taxonomy" id="80388"/>
    <lineage>
        <taxon>Eukaryota</taxon>
        <taxon>Fungi</taxon>
        <taxon>Dikarya</taxon>
        <taxon>Ascomycota</taxon>
        <taxon>Pezizomycotina</taxon>
        <taxon>Sordariomycetes</taxon>
        <taxon>Hypocreomycetidae</taxon>
        <taxon>Hypocreales</taxon>
        <taxon>Stachybotryaceae</taxon>
        <taxon>Stachybotrys</taxon>
    </lineage>
</organism>
<dbReference type="InterPro" id="IPR004839">
    <property type="entry name" value="Aminotransferase_I/II_large"/>
</dbReference>
<accession>A0A8K0WQA6</accession>
<dbReference type="Proteomes" id="UP000813444">
    <property type="component" value="Unassembled WGS sequence"/>
</dbReference>
<keyword evidence="4" id="KW-1185">Reference proteome</keyword>
<keyword evidence="1" id="KW-0663">Pyridoxal phosphate</keyword>
<protein>
    <submittedName>
        <fullName evidence="3">Pyridoxal phosphate-dependent transferase</fullName>
    </submittedName>
</protein>
<dbReference type="InterPro" id="IPR015424">
    <property type="entry name" value="PyrdxlP-dep_Trfase"/>
</dbReference>
<dbReference type="SUPFAM" id="SSF53383">
    <property type="entry name" value="PLP-dependent transferases"/>
    <property type="match status" value="1"/>
</dbReference>
<evidence type="ECO:0000256" key="1">
    <source>
        <dbReference type="ARBA" id="ARBA00022898"/>
    </source>
</evidence>
<evidence type="ECO:0000313" key="3">
    <source>
        <dbReference type="EMBL" id="KAH7316622.1"/>
    </source>
</evidence>
<proteinExistence type="predicted"/>